<reference evidence="2" key="1">
    <citation type="submission" date="2013-07" db="EMBL/GenBank/DDBJ databases">
        <title>The genome of Eucalyptus grandis.</title>
        <authorList>
            <person name="Schmutz J."/>
            <person name="Hayes R."/>
            <person name="Myburg A."/>
            <person name="Tuskan G."/>
            <person name="Grattapaglia D."/>
            <person name="Rokhsar D.S."/>
        </authorList>
    </citation>
    <scope>NUCLEOTIDE SEQUENCE</scope>
    <source>
        <tissue evidence="2">Leaf extractions</tissue>
    </source>
</reference>
<accession>A0A059DI96</accession>
<feature type="region of interest" description="Disordered" evidence="1">
    <location>
        <begin position="72"/>
        <end position="92"/>
    </location>
</feature>
<proteinExistence type="predicted"/>
<organism evidence="2">
    <name type="scientific">Eucalyptus grandis</name>
    <name type="common">Flooded gum</name>
    <dbReference type="NCBI Taxonomy" id="71139"/>
    <lineage>
        <taxon>Eukaryota</taxon>
        <taxon>Viridiplantae</taxon>
        <taxon>Streptophyta</taxon>
        <taxon>Embryophyta</taxon>
        <taxon>Tracheophyta</taxon>
        <taxon>Spermatophyta</taxon>
        <taxon>Magnoliopsida</taxon>
        <taxon>eudicotyledons</taxon>
        <taxon>Gunneridae</taxon>
        <taxon>Pentapetalae</taxon>
        <taxon>rosids</taxon>
        <taxon>malvids</taxon>
        <taxon>Myrtales</taxon>
        <taxon>Myrtaceae</taxon>
        <taxon>Myrtoideae</taxon>
        <taxon>Eucalypteae</taxon>
        <taxon>Eucalyptus</taxon>
    </lineage>
</organism>
<dbReference type="Gramene" id="KCW89940">
    <property type="protein sequence ID" value="KCW89940"/>
    <property type="gene ID" value="EUGRSUZ_A02152"/>
</dbReference>
<sequence length="92" mass="10372">MALYAKHMEFTKSIALMALPLISPFIHISLSLSDTDPFIPTFRWRCCDSGSHREGGQSTYRRACGRRRWRGRRLGGRGRSSRGIASCPGARM</sequence>
<dbReference type="AlphaFoldDB" id="A0A059DI96"/>
<evidence type="ECO:0000256" key="1">
    <source>
        <dbReference type="SAM" id="MobiDB-lite"/>
    </source>
</evidence>
<evidence type="ECO:0000313" key="2">
    <source>
        <dbReference type="EMBL" id="KCW89940.1"/>
    </source>
</evidence>
<gene>
    <name evidence="2" type="ORF">EUGRSUZ_A02152</name>
</gene>
<dbReference type="InParanoid" id="A0A059DI96"/>
<name>A0A059DI96_EUCGR</name>
<protein>
    <submittedName>
        <fullName evidence="2">Uncharacterized protein</fullName>
    </submittedName>
</protein>
<dbReference type="EMBL" id="KK198753">
    <property type="protein sequence ID" value="KCW89940.1"/>
    <property type="molecule type" value="Genomic_DNA"/>
</dbReference>